<reference evidence="1" key="1">
    <citation type="journal article" date="2015" name="Nature">
        <title>Complex archaea that bridge the gap between prokaryotes and eukaryotes.</title>
        <authorList>
            <person name="Spang A."/>
            <person name="Saw J.H."/>
            <person name="Jorgensen S.L."/>
            <person name="Zaremba-Niedzwiedzka K."/>
            <person name="Martijn J."/>
            <person name="Lind A.E."/>
            <person name="van Eijk R."/>
            <person name="Schleper C."/>
            <person name="Guy L."/>
            <person name="Ettema T.J."/>
        </authorList>
    </citation>
    <scope>NUCLEOTIDE SEQUENCE</scope>
</reference>
<gene>
    <name evidence="1" type="ORF">LCGC14_0356120</name>
</gene>
<dbReference type="AlphaFoldDB" id="A0A0F9T9I9"/>
<sequence length="100" mass="12372">MMFWKRKIQKEIDDNFLAIHALERKIKQFECDHTFRFRNWDEREVVLISYPGRFGRVFYKCPECGKIKRKYWKYLTKKEQQALRILDLVPEDWAIKGDNK</sequence>
<organism evidence="1">
    <name type="scientific">marine sediment metagenome</name>
    <dbReference type="NCBI Taxonomy" id="412755"/>
    <lineage>
        <taxon>unclassified sequences</taxon>
        <taxon>metagenomes</taxon>
        <taxon>ecological metagenomes</taxon>
    </lineage>
</organism>
<comment type="caution">
    <text evidence="1">The sequence shown here is derived from an EMBL/GenBank/DDBJ whole genome shotgun (WGS) entry which is preliminary data.</text>
</comment>
<dbReference type="EMBL" id="LAZR01000272">
    <property type="protein sequence ID" value="KKN77875.1"/>
    <property type="molecule type" value="Genomic_DNA"/>
</dbReference>
<evidence type="ECO:0000313" key="1">
    <source>
        <dbReference type="EMBL" id="KKN77875.1"/>
    </source>
</evidence>
<protein>
    <submittedName>
        <fullName evidence="1">Uncharacterized protein</fullName>
    </submittedName>
</protein>
<accession>A0A0F9T9I9</accession>
<name>A0A0F9T9I9_9ZZZZ</name>
<proteinExistence type="predicted"/>